<evidence type="ECO:0000256" key="1">
    <source>
        <dbReference type="ARBA" id="ARBA00038216"/>
    </source>
</evidence>
<dbReference type="CDD" id="cd02859">
    <property type="entry name" value="E_set_AMPKbeta_like_N"/>
    <property type="match status" value="1"/>
</dbReference>
<protein>
    <recommendedName>
        <fullName evidence="3">AMP-activated protein kinase glycogen-binding domain-containing protein</fullName>
    </recommendedName>
</protein>
<comment type="similarity">
    <text evidence="1">Belongs to the CRP1/MDG1 family.</text>
</comment>
<feature type="region of interest" description="Disordered" evidence="2">
    <location>
        <begin position="117"/>
        <end position="458"/>
    </location>
</feature>
<organism evidence="4 5">
    <name type="scientific">Aspergillus sclerotialis</name>
    <dbReference type="NCBI Taxonomy" id="2070753"/>
    <lineage>
        <taxon>Eukaryota</taxon>
        <taxon>Fungi</taxon>
        <taxon>Dikarya</taxon>
        <taxon>Ascomycota</taxon>
        <taxon>Pezizomycotina</taxon>
        <taxon>Eurotiomycetes</taxon>
        <taxon>Eurotiomycetidae</taxon>
        <taxon>Eurotiales</taxon>
        <taxon>Aspergillaceae</taxon>
        <taxon>Aspergillus</taxon>
        <taxon>Aspergillus subgen. Polypaecilum</taxon>
    </lineage>
</organism>
<comment type="caution">
    <text evidence="4">The sequence shown here is derived from an EMBL/GenBank/DDBJ whole genome shotgun (WGS) entry which is preliminary data.</text>
</comment>
<name>A0A3A2Z584_9EURO</name>
<dbReference type="Proteomes" id="UP000266188">
    <property type="component" value="Unassembled WGS sequence"/>
</dbReference>
<evidence type="ECO:0000313" key="5">
    <source>
        <dbReference type="Proteomes" id="UP000266188"/>
    </source>
</evidence>
<dbReference type="PANTHER" id="PTHR10343">
    <property type="entry name" value="5'-AMP-ACTIVATED PROTEIN KINASE , BETA SUBUNIT"/>
    <property type="match status" value="1"/>
</dbReference>
<dbReference type="OrthoDB" id="5873279at2759"/>
<dbReference type="STRING" id="2070753.A0A3A2Z584"/>
<feature type="compositionally biased region" description="Polar residues" evidence="2">
    <location>
        <begin position="371"/>
        <end position="391"/>
    </location>
</feature>
<evidence type="ECO:0000259" key="3">
    <source>
        <dbReference type="Pfam" id="PF16561"/>
    </source>
</evidence>
<dbReference type="GO" id="GO:0005737">
    <property type="term" value="C:cytoplasm"/>
    <property type="evidence" value="ECO:0007669"/>
    <property type="project" value="TreeGrafter"/>
</dbReference>
<dbReference type="GO" id="GO:0007165">
    <property type="term" value="P:signal transduction"/>
    <property type="evidence" value="ECO:0007669"/>
    <property type="project" value="TreeGrafter"/>
</dbReference>
<dbReference type="AlphaFoldDB" id="A0A3A2Z584"/>
<dbReference type="GO" id="GO:0031588">
    <property type="term" value="C:nucleotide-activated protein kinase complex"/>
    <property type="evidence" value="ECO:0007669"/>
    <property type="project" value="TreeGrafter"/>
</dbReference>
<dbReference type="Pfam" id="PF16561">
    <property type="entry name" value="AMPK1_CBM"/>
    <property type="match status" value="1"/>
</dbReference>
<dbReference type="InterPro" id="IPR013783">
    <property type="entry name" value="Ig-like_fold"/>
</dbReference>
<feature type="domain" description="AMP-activated protein kinase glycogen-binding" evidence="3">
    <location>
        <begin position="5"/>
        <end position="81"/>
    </location>
</feature>
<accession>A0A3A2Z584</accession>
<dbReference type="EMBL" id="MVGC01000691">
    <property type="protein sequence ID" value="RJE17850.1"/>
    <property type="molecule type" value="Genomic_DNA"/>
</dbReference>
<keyword evidence="5" id="KW-1185">Reference proteome</keyword>
<proteinExistence type="inferred from homology"/>
<dbReference type="InterPro" id="IPR014756">
    <property type="entry name" value="Ig_E-set"/>
</dbReference>
<dbReference type="PANTHER" id="PTHR10343:SF81">
    <property type="entry name" value="CRUCIFORM DNA-RECOGNIZING PROTEIN 1-RELATED"/>
    <property type="match status" value="1"/>
</dbReference>
<feature type="compositionally biased region" description="Polar residues" evidence="2">
    <location>
        <begin position="220"/>
        <end position="244"/>
    </location>
</feature>
<feature type="compositionally biased region" description="Polar residues" evidence="2">
    <location>
        <begin position="410"/>
        <end position="436"/>
    </location>
</feature>
<sequence>MGSYIFRWPYNANEVFVTGTFDDWGKTVKLDRKGDVFEKEVNLPSTDENVYYKFVVDGIWTTDSSGREENDGNNNINNVLSPEDIRSHFSSRPADNNPGIMAGVTPNSTTAALAAQVPKEGGGTEGIISSAAPDSTSAELAKQAVQERDGNLPGAFPQTPQTEAEGFSVNPIPASSGFGNPVQLRPGEQVPDPSTVSENTVGSTVRTDKAAYDADASTHFPPQTNLTGQRGVTANDLTLPTETKNLIPESSLPMGDSNQGNVDPGYTIHSVGPPSTTAALAAGVPLESEKRKSQTEPSHNAVDEVPSVVRKSIAEAHEEPEAAGVQRTVEEKKDMEKELQQKVSVNQYSGEPAPTATAATMERAPHVTGVDSAQVSPRSSSPAQPTVTTGVAQARAPAESGPGADRAPAGNTNGGVNTSASTQKSGAGSQDNATNGDSKKKRRSRTSEFFSKLRDRFR</sequence>
<dbReference type="GO" id="GO:0019901">
    <property type="term" value="F:protein kinase binding"/>
    <property type="evidence" value="ECO:0007669"/>
    <property type="project" value="TreeGrafter"/>
</dbReference>
<gene>
    <name evidence="4" type="ORF">PHISCL_09814</name>
</gene>
<reference evidence="5" key="1">
    <citation type="submission" date="2017-02" db="EMBL/GenBank/DDBJ databases">
        <authorList>
            <person name="Tafer H."/>
            <person name="Lopandic K."/>
        </authorList>
    </citation>
    <scope>NUCLEOTIDE SEQUENCE [LARGE SCALE GENOMIC DNA]</scope>
    <source>
        <strain evidence="5">CBS 366.77</strain>
    </source>
</reference>
<dbReference type="SUPFAM" id="SSF81296">
    <property type="entry name" value="E set domains"/>
    <property type="match status" value="1"/>
</dbReference>
<dbReference type="Gene3D" id="2.60.40.10">
    <property type="entry name" value="Immunoglobulins"/>
    <property type="match status" value="1"/>
</dbReference>
<dbReference type="InterPro" id="IPR032640">
    <property type="entry name" value="AMPK1_CBM"/>
</dbReference>
<evidence type="ECO:0000256" key="2">
    <source>
        <dbReference type="SAM" id="MobiDB-lite"/>
    </source>
</evidence>
<dbReference type="InterPro" id="IPR050827">
    <property type="entry name" value="CRP1_MDG1_kinase"/>
</dbReference>
<dbReference type="GO" id="GO:0005634">
    <property type="term" value="C:nucleus"/>
    <property type="evidence" value="ECO:0007669"/>
    <property type="project" value="TreeGrafter"/>
</dbReference>
<feature type="compositionally biased region" description="Basic and acidic residues" evidence="2">
    <location>
        <begin position="328"/>
        <end position="340"/>
    </location>
</feature>
<evidence type="ECO:0000313" key="4">
    <source>
        <dbReference type="EMBL" id="RJE17850.1"/>
    </source>
</evidence>
<feature type="compositionally biased region" description="Polar residues" evidence="2">
    <location>
        <begin position="192"/>
        <end position="205"/>
    </location>
</feature>